<dbReference type="GO" id="GO:0008380">
    <property type="term" value="P:RNA splicing"/>
    <property type="evidence" value="ECO:0007669"/>
    <property type="project" value="UniProtKB-KW"/>
</dbReference>
<comment type="similarity">
    <text evidence="2">Belongs to the snRNP Sm proteins family.</text>
</comment>
<dbReference type="InterPro" id="IPR033871">
    <property type="entry name" value="LSm5"/>
</dbReference>
<name>A0AAW2RV40_9LAMI</name>
<reference evidence="12" key="1">
    <citation type="submission" date="2020-06" db="EMBL/GenBank/DDBJ databases">
        <authorList>
            <person name="Li T."/>
            <person name="Hu X."/>
            <person name="Zhang T."/>
            <person name="Song X."/>
            <person name="Zhang H."/>
            <person name="Dai N."/>
            <person name="Sheng W."/>
            <person name="Hou X."/>
            <person name="Wei L."/>
        </authorList>
    </citation>
    <scope>NUCLEOTIDE SEQUENCE</scope>
    <source>
        <strain evidence="12">KEN8</strain>
        <tissue evidence="12">Leaf</tissue>
    </source>
</reference>
<evidence type="ECO:0000313" key="12">
    <source>
        <dbReference type="EMBL" id="KAL0383704.1"/>
    </source>
</evidence>
<feature type="compositionally biased region" description="Polar residues" evidence="10">
    <location>
        <begin position="248"/>
        <end position="259"/>
    </location>
</feature>
<evidence type="ECO:0000256" key="10">
    <source>
        <dbReference type="SAM" id="MobiDB-lite"/>
    </source>
</evidence>
<dbReference type="AlphaFoldDB" id="A0AAW2RV40"/>
<protein>
    <submittedName>
        <fullName evidence="12">Sm-like protein LSM5</fullName>
    </submittedName>
</protein>
<dbReference type="GO" id="GO:0005681">
    <property type="term" value="C:spliceosomal complex"/>
    <property type="evidence" value="ECO:0007669"/>
    <property type="project" value="UniProtKB-KW"/>
</dbReference>
<keyword evidence="4" id="KW-0747">Spliceosome</keyword>
<evidence type="ECO:0000256" key="1">
    <source>
        <dbReference type="ARBA" id="ARBA00004123"/>
    </source>
</evidence>
<comment type="caution">
    <text evidence="12">The sequence shown here is derived from an EMBL/GenBank/DDBJ whole genome shotgun (WGS) entry which is preliminary data.</text>
</comment>
<keyword evidence="6" id="KW-0007">Acetylation</keyword>
<dbReference type="FunFam" id="2.30.30.100:FF:000003">
    <property type="entry name" value="U6 snRNA-associated Sm-like protein LSm5"/>
    <property type="match status" value="1"/>
</dbReference>
<gene>
    <name evidence="12" type="ORF">Scaly_0657700</name>
</gene>
<dbReference type="PROSITE" id="PS52002">
    <property type="entry name" value="SM"/>
    <property type="match status" value="1"/>
</dbReference>
<feature type="compositionally biased region" description="Basic and acidic residues" evidence="10">
    <location>
        <begin position="260"/>
        <end position="274"/>
    </location>
</feature>
<evidence type="ECO:0000256" key="6">
    <source>
        <dbReference type="ARBA" id="ARBA00022990"/>
    </source>
</evidence>
<feature type="region of interest" description="Disordered" evidence="10">
    <location>
        <begin position="247"/>
        <end position="274"/>
    </location>
</feature>
<evidence type="ECO:0000256" key="7">
    <source>
        <dbReference type="ARBA" id="ARBA00023187"/>
    </source>
</evidence>
<evidence type="ECO:0000256" key="5">
    <source>
        <dbReference type="ARBA" id="ARBA00022884"/>
    </source>
</evidence>
<accession>A0AAW2RV40</accession>
<keyword evidence="9" id="KW-0687">Ribonucleoprotein</keyword>
<dbReference type="PANTHER" id="PTHR36038">
    <property type="entry name" value="OS06G0102750 PROTEIN"/>
    <property type="match status" value="1"/>
</dbReference>
<dbReference type="Pfam" id="PF01423">
    <property type="entry name" value="LSM"/>
    <property type="match status" value="1"/>
</dbReference>
<proteinExistence type="inferred from homology"/>
<dbReference type="CDD" id="cd01732">
    <property type="entry name" value="LSm5"/>
    <property type="match status" value="1"/>
</dbReference>
<evidence type="ECO:0000259" key="11">
    <source>
        <dbReference type="PROSITE" id="PS52002"/>
    </source>
</evidence>
<evidence type="ECO:0000256" key="3">
    <source>
        <dbReference type="ARBA" id="ARBA00022664"/>
    </source>
</evidence>
<dbReference type="SMART" id="SM00651">
    <property type="entry name" value="Sm"/>
    <property type="match status" value="1"/>
</dbReference>
<dbReference type="EMBL" id="JACGWM010000003">
    <property type="protein sequence ID" value="KAL0383704.1"/>
    <property type="molecule type" value="Genomic_DNA"/>
</dbReference>
<keyword evidence="3" id="KW-0507">mRNA processing</keyword>
<dbReference type="InterPro" id="IPR001163">
    <property type="entry name" value="Sm_dom_euk/arc"/>
</dbReference>
<dbReference type="GO" id="GO:0006397">
    <property type="term" value="P:mRNA processing"/>
    <property type="evidence" value="ECO:0007669"/>
    <property type="project" value="UniProtKB-KW"/>
</dbReference>
<dbReference type="Gene3D" id="2.30.30.100">
    <property type="match status" value="1"/>
</dbReference>
<evidence type="ECO:0000256" key="8">
    <source>
        <dbReference type="ARBA" id="ARBA00023242"/>
    </source>
</evidence>
<keyword evidence="8" id="KW-0539">Nucleus</keyword>
<dbReference type="InterPro" id="IPR047575">
    <property type="entry name" value="Sm"/>
</dbReference>
<sequence>MANNPSQLLPSELIDRCIGSKIWVIMKGDKELVGTLRGFDVYVNMVLEDVTEYEITSEGRRITKLDQILLNGNNIAIVTYNRYQSPFAAEIDMWTLMPRKNVERNPSTRQRNRSFNGSSIQHTNLHDWRVLVLSARDKLIPKIKRLSRTIIVFSDCGIRRSRRCKRVEQSKLNCENFNLFYFIRRKDVSRACFYHTLNLKGLGSSRRRQHSVLSMKMKKEDVARGVVGVAQKADSATHVGNKVLPITDTAQTSSANNKDQCPDADKKEKTKGDKMRTISRMKELLKWAAATKGERGGKFIGRKVLHFRNRSALKAVPDNDQLSNDSPKISFRWDADSCSTTSSVYSAISAVASSLKHDQILNAESVNSTPLHVRDQCVARTGNWITTDSEFVVLEL</sequence>
<dbReference type="PANTHER" id="PTHR36038:SF3">
    <property type="entry name" value="OVATE FAMILY PROTEIN"/>
    <property type="match status" value="1"/>
</dbReference>
<comment type="subcellular location">
    <subcellularLocation>
        <location evidence="1">Nucleus</location>
    </subcellularLocation>
</comment>
<evidence type="ECO:0000256" key="2">
    <source>
        <dbReference type="ARBA" id="ARBA00006850"/>
    </source>
</evidence>
<feature type="domain" description="Sm" evidence="11">
    <location>
        <begin position="9"/>
        <end position="84"/>
    </location>
</feature>
<keyword evidence="5" id="KW-0694">RNA-binding</keyword>
<dbReference type="GO" id="GO:0003723">
    <property type="term" value="F:RNA binding"/>
    <property type="evidence" value="ECO:0007669"/>
    <property type="project" value="UniProtKB-KW"/>
</dbReference>
<keyword evidence="7" id="KW-0508">mRNA splicing</keyword>
<dbReference type="SUPFAM" id="SSF50182">
    <property type="entry name" value="Sm-like ribonucleoproteins"/>
    <property type="match status" value="1"/>
</dbReference>
<reference evidence="12" key="2">
    <citation type="journal article" date="2024" name="Plant">
        <title>Genomic evolution and insights into agronomic trait innovations of Sesamum species.</title>
        <authorList>
            <person name="Miao H."/>
            <person name="Wang L."/>
            <person name="Qu L."/>
            <person name="Liu H."/>
            <person name="Sun Y."/>
            <person name="Le M."/>
            <person name="Wang Q."/>
            <person name="Wei S."/>
            <person name="Zheng Y."/>
            <person name="Lin W."/>
            <person name="Duan Y."/>
            <person name="Cao H."/>
            <person name="Xiong S."/>
            <person name="Wang X."/>
            <person name="Wei L."/>
            <person name="Li C."/>
            <person name="Ma Q."/>
            <person name="Ju M."/>
            <person name="Zhao R."/>
            <person name="Li G."/>
            <person name="Mu C."/>
            <person name="Tian Q."/>
            <person name="Mei H."/>
            <person name="Zhang T."/>
            <person name="Gao T."/>
            <person name="Zhang H."/>
        </authorList>
    </citation>
    <scope>NUCLEOTIDE SEQUENCE</scope>
    <source>
        <strain evidence="12">KEN8</strain>
    </source>
</reference>
<evidence type="ECO:0000256" key="9">
    <source>
        <dbReference type="ARBA" id="ARBA00023274"/>
    </source>
</evidence>
<organism evidence="12">
    <name type="scientific">Sesamum calycinum</name>
    <dbReference type="NCBI Taxonomy" id="2727403"/>
    <lineage>
        <taxon>Eukaryota</taxon>
        <taxon>Viridiplantae</taxon>
        <taxon>Streptophyta</taxon>
        <taxon>Embryophyta</taxon>
        <taxon>Tracheophyta</taxon>
        <taxon>Spermatophyta</taxon>
        <taxon>Magnoliopsida</taxon>
        <taxon>eudicotyledons</taxon>
        <taxon>Gunneridae</taxon>
        <taxon>Pentapetalae</taxon>
        <taxon>asterids</taxon>
        <taxon>lamiids</taxon>
        <taxon>Lamiales</taxon>
        <taxon>Pedaliaceae</taxon>
        <taxon>Sesamum</taxon>
    </lineage>
</organism>
<dbReference type="InterPro" id="IPR010920">
    <property type="entry name" value="LSM_dom_sf"/>
</dbReference>
<evidence type="ECO:0000256" key="4">
    <source>
        <dbReference type="ARBA" id="ARBA00022728"/>
    </source>
</evidence>